<name>A0A8S1ADP9_ARCPL</name>
<dbReference type="AlphaFoldDB" id="A0A8S1ADP9"/>
<dbReference type="Proteomes" id="UP000494106">
    <property type="component" value="Unassembled WGS sequence"/>
</dbReference>
<dbReference type="EMBL" id="CADEBC010000519">
    <property type="protein sequence ID" value="CAB3243696.1"/>
    <property type="molecule type" value="Genomic_DNA"/>
</dbReference>
<organism evidence="1 2">
    <name type="scientific">Arctia plantaginis</name>
    <name type="common">Wood tiger moth</name>
    <name type="synonym">Phalaena plantaginis</name>
    <dbReference type="NCBI Taxonomy" id="874455"/>
    <lineage>
        <taxon>Eukaryota</taxon>
        <taxon>Metazoa</taxon>
        <taxon>Ecdysozoa</taxon>
        <taxon>Arthropoda</taxon>
        <taxon>Hexapoda</taxon>
        <taxon>Insecta</taxon>
        <taxon>Pterygota</taxon>
        <taxon>Neoptera</taxon>
        <taxon>Endopterygota</taxon>
        <taxon>Lepidoptera</taxon>
        <taxon>Glossata</taxon>
        <taxon>Ditrysia</taxon>
        <taxon>Noctuoidea</taxon>
        <taxon>Erebidae</taxon>
        <taxon>Arctiinae</taxon>
        <taxon>Arctia</taxon>
    </lineage>
</organism>
<protein>
    <submittedName>
        <fullName evidence="1">Uncharacterized protein</fullName>
    </submittedName>
</protein>
<evidence type="ECO:0000313" key="1">
    <source>
        <dbReference type="EMBL" id="CAB3243696.1"/>
    </source>
</evidence>
<accession>A0A8S1ADP9</accession>
<evidence type="ECO:0000313" key="2">
    <source>
        <dbReference type="Proteomes" id="UP000494106"/>
    </source>
</evidence>
<keyword evidence="2" id="KW-1185">Reference proteome</keyword>
<reference evidence="1 2" key="1">
    <citation type="submission" date="2020-04" db="EMBL/GenBank/DDBJ databases">
        <authorList>
            <person name="Wallbank WR R."/>
            <person name="Pardo Diaz C."/>
            <person name="Kozak K."/>
            <person name="Martin S."/>
            <person name="Jiggins C."/>
            <person name="Moest M."/>
            <person name="Warren A I."/>
            <person name="Byers J.R.P. K."/>
            <person name="Montejo-Kovacevich G."/>
            <person name="Yen C E."/>
        </authorList>
    </citation>
    <scope>NUCLEOTIDE SEQUENCE [LARGE SCALE GENOMIC DNA]</scope>
</reference>
<sequence length="89" mass="9577">MPVICASLFPLLGGEQDRALLQEERVALLARHVGGRGVVALALLVAGAARAARVARRAHVRRAPPAASSCGERNHYFIIILDFFSVNVF</sequence>
<proteinExistence type="predicted"/>
<gene>
    <name evidence="1" type="ORF">APLA_LOCUS9603</name>
</gene>
<comment type="caution">
    <text evidence="1">The sequence shown here is derived from an EMBL/GenBank/DDBJ whole genome shotgun (WGS) entry which is preliminary data.</text>
</comment>